<sequence>MSIGNLKDFLKELDGTGDEFKIFYMNNVECCENVYRGSSLPLIIAWNEEEIKKFMRWLKKQDNVNSEKVRLHDSGNVGSSCQVPVDIAQLLQRITK</sequence>
<gene>
    <name evidence="1" type="ORF">WN944_010698</name>
</gene>
<evidence type="ECO:0000313" key="1">
    <source>
        <dbReference type="EMBL" id="KAK9222263.1"/>
    </source>
</evidence>
<dbReference type="EMBL" id="JBCGBO010000002">
    <property type="protein sequence ID" value="KAK9222263.1"/>
    <property type="molecule type" value="Genomic_DNA"/>
</dbReference>
<name>A0AAP0MS47_9ROSI</name>
<protein>
    <submittedName>
        <fullName evidence="1">Uncharacterized protein</fullName>
    </submittedName>
</protein>
<dbReference type="AlphaFoldDB" id="A0AAP0MS47"/>
<accession>A0AAP0MS47</accession>
<organism evidence="1 2">
    <name type="scientific">Citrus x changshan-huyou</name>
    <dbReference type="NCBI Taxonomy" id="2935761"/>
    <lineage>
        <taxon>Eukaryota</taxon>
        <taxon>Viridiplantae</taxon>
        <taxon>Streptophyta</taxon>
        <taxon>Embryophyta</taxon>
        <taxon>Tracheophyta</taxon>
        <taxon>Spermatophyta</taxon>
        <taxon>Magnoliopsida</taxon>
        <taxon>eudicotyledons</taxon>
        <taxon>Gunneridae</taxon>
        <taxon>Pentapetalae</taxon>
        <taxon>rosids</taxon>
        <taxon>malvids</taxon>
        <taxon>Sapindales</taxon>
        <taxon>Rutaceae</taxon>
        <taxon>Aurantioideae</taxon>
        <taxon>Citrus</taxon>
    </lineage>
</organism>
<reference evidence="1 2" key="1">
    <citation type="submission" date="2024-05" db="EMBL/GenBank/DDBJ databases">
        <title>Haplotype-resolved chromosome-level genome assembly of Huyou (Citrus changshanensis).</title>
        <authorList>
            <person name="Miao C."/>
            <person name="Chen W."/>
            <person name="Wu Y."/>
            <person name="Wang L."/>
            <person name="Zhao S."/>
            <person name="Grierson D."/>
            <person name="Xu C."/>
            <person name="Chen K."/>
        </authorList>
    </citation>
    <scope>NUCLEOTIDE SEQUENCE [LARGE SCALE GENOMIC DNA]</scope>
    <source>
        <strain evidence="1">01-14</strain>
        <tissue evidence="1">Leaf</tissue>
    </source>
</reference>
<comment type="caution">
    <text evidence="1">The sequence shown here is derived from an EMBL/GenBank/DDBJ whole genome shotgun (WGS) entry which is preliminary data.</text>
</comment>
<dbReference type="Proteomes" id="UP001428341">
    <property type="component" value="Unassembled WGS sequence"/>
</dbReference>
<keyword evidence="2" id="KW-1185">Reference proteome</keyword>
<proteinExistence type="predicted"/>
<evidence type="ECO:0000313" key="2">
    <source>
        <dbReference type="Proteomes" id="UP001428341"/>
    </source>
</evidence>